<protein>
    <submittedName>
        <fullName evidence="1">Uncharacterized protein</fullName>
    </submittedName>
</protein>
<evidence type="ECO:0000313" key="1">
    <source>
        <dbReference type="EMBL" id="ACN25214.1"/>
    </source>
</evidence>
<reference evidence="1" key="2">
    <citation type="submission" date="2012-06" db="EMBL/GenBank/DDBJ databases">
        <authorList>
            <person name="Yu Y."/>
            <person name="Currie J."/>
            <person name="Lomeli R."/>
            <person name="Angelova A."/>
            <person name="Collura K."/>
            <person name="Wissotski M."/>
            <person name="Campos D."/>
            <person name="Kudrna D."/>
            <person name="Golser W."/>
            <person name="Ashely E."/>
            <person name="Descour A."/>
            <person name="Fernandes J."/>
            <person name="Soderlund C."/>
            <person name="Walbot V."/>
        </authorList>
    </citation>
    <scope>NUCLEOTIDE SEQUENCE</scope>
    <source>
        <strain evidence="1">B73</strain>
    </source>
</reference>
<dbReference type="EMBL" id="BT060517">
    <property type="protein sequence ID" value="ACN25214.1"/>
    <property type="molecule type" value="mRNA"/>
</dbReference>
<accession>C0HDW1</accession>
<reference evidence="1" key="1">
    <citation type="journal article" date="2009" name="PLoS Genet.">
        <title>Sequencing, mapping, and analysis of 27,455 maize full-length cDNAs.</title>
        <authorList>
            <person name="Soderlund C."/>
            <person name="Descour A."/>
            <person name="Kudrna D."/>
            <person name="Bomhoff M."/>
            <person name="Boyd L."/>
            <person name="Currie J."/>
            <person name="Angelova A."/>
            <person name="Collura K."/>
            <person name="Wissotski M."/>
            <person name="Ashley E."/>
            <person name="Morrow D."/>
            <person name="Fernandes J."/>
            <person name="Walbot V."/>
            <person name="Yu Y."/>
        </authorList>
    </citation>
    <scope>NUCLEOTIDE SEQUENCE</scope>
    <source>
        <strain evidence="1">B73</strain>
    </source>
</reference>
<name>C0HDW1_MAIZE</name>
<dbReference type="AlphaFoldDB" id="C0HDW1"/>
<organism evidence="1">
    <name type="scientific">Zea mays</name>
    <name type="common">Maize</name>
    <dbReference type="NCBI Taxonomy" id="4577"/>
    <lineage>
        <taxon>Eukaryota</taxon>
        <taxon>Viridiplantae</taxon>
        <taxon>Streptophyta</taxon>
        <taxon>Embryophyta</taxon>
        <taxon>Tracheophyta</taxon>
        <taxon>Spermatophyta</taxon>
        <taxon>Magnoliopsida</taxon>
        <taxon>Liliopsida</taxon>
        <taxon>Poales</taxon>
        <taxon>Poaceae</taxon>
        <taxon>PACMAD clade</taxon>
        <taxon>Panicoideae</taxon>
        <taxon>Andropogonodae</taxon>
        <taxon>Andropogoneae</taxon>
        <taxon>Tripsacinae</taxon>
        <taxon>Zea</taxon>
    </lineage>
</organism>
<sequence>MLYYQFRSAKIPNSQETYRQKTAVLNLHAGYHTPFPRKEIIHSFDILLQSSLCINIKTQPLLRWRPKI</sequence>
<proteinExistence type="evidence at transcript level"/>